<evidence type="ECO:0008006" key="13">
    <source>
        <dbReference type="Google" id="ProtNLM"/>
    </source>
</evidence>
<dbReference type="Proteomes" id="UP001186944">
    <property type="component" value="Unassembled WGS sequence"/>
</dbReference>
<gene>
    <name evidence="11" type="ORF">FSP39_006085</name>
</gene>
<dbReference type="InterPro" id="IPR024810">
    <property type="entry name" value="MAB21L/cGLR"/>
</dbReference>
<comment type="cofactor">
    <cofactor evidence="1">
        <name>Mg(2+)</name>
        <dbReference type="ChEBI" id="CHEBI:18420"/>
    </cofactor>
</comment>
<evidence type="ECO:0000313" key="11">
    <source>
        <dbReference type="EMBL" id="KAK3085612.1"/>
    </source>
</evidence>
<dbReference type="InterPro" id="IPR046906">
    <property type="entry name" value="Mab-21_HhH/H2TH-like"/>
</dbReference>
<protein>
    <recommendedName>
        <fullName evidence="13">Mab-21-like HhH/H2TH-like domain-containing protein</fullName>
    </recommendedName>
</protein>
<feature type="domain" description="Mab-21-like HhH/H2TH-like" evidence="10">
    <location>
        <begin position="177"/>
        <end position="242"/>
    </location>
</feature>
<keyword evidence="7" id="KW-0067">ATP-binding</keyword>
<reference evidence="11" key="1">
    <citation type="submission" date="2019-08" db="EMBL/GenBank/DDBJ databases">
        <title>The improved chromosome-level genome for the pearl oyster Pinctada fucata martensii using PacBio sequencing and Hi-C.</title>
        <authorList>
            <person name="Zheng Z."/>
        </authorList>
    </citation>
    <scope>NUCLEOTIDE SEQUENCE</scope>
    <source>
        <strain evidence="11">ZZ-2019</strain>
        <tissue evidence="11">Adductor muscle</tissue>
    </source>
</reference>
<keyword evidence="3" id="KW-0808">Transferase</keyword>
<evidence type="ECO:0000256" key="3">
    <source>
        <dbReference type="ARBA" id="ARBA00022679"/>
    </source>
</evidence>
<dbReference type="GO" id="GO:0016779">
    <property type="term" value="F:nucleotidyltransferase activity"/>
    <property type="evidence" value="ECO:0007669"/>
    <property type="project" value="UniProtKB-KW"/>
</dbReference>
<dbReference type="Gene3D" id="1.10.1410.40">
    <property type="match status" value="1"/>
</dbReference>
<keyword evidence="4" id="KW-0548">Nucleotidyltransferase</keyword>
<dbReference type="PANTHER" id="PTHR10656">
    <property type="entry name" value="CELL FATE DETERMINING PROTEIN MAB21-RELATED"/>
    <property type="match status" value="1"/>
</dbReference>
<dbReference type="SMART" id="SM01265">
    <property type="entry name" value="Mab-21"/>
    <property type="match status" value="1"/>
</dbReference>
<keyword evidence="8" id="KW-0460">Magnesium</keyword>
<accession>A0AA88XQH8</accession>
<dbReference type="GO" id="GO:0005524">
    <property type="term" value="F:ATP binding"/>
    <property type="evidence" value="ECO:0007669"/>
    <property type="project" value="UniProtKB-KW"/>
</dbReference>
<keyword evidence="12" id="KW-1185">Reference proteome</keyword>
<evidence type="ECO:0000259" key="10">
    <source>
        <dbReference type="Pfam" id="PF20266"/>
    </source>
</evidence>
<name>A0AA88XQH8_PINIB</name>
<keyword evidence="5" id="KW-0479">Metal-binding</keyword>
<evidence type="ECO:0000256" key="2">
    <source>
        <dbReference type="ARBA" id="ARBA00008307"/>
    </source>
</evidence>
<sequence>MQNLKSSSLFLMDNEECSPGFTLLNCLTCDRNKLTVFKCLVKKGDDMYLSSKAIRETFMSSSTTELHGPCQTDSILDKEADYVYTVRCPTWPEQATCFVLRSLQKGWPSKEVLEDICNDGCLFVPINSKQQTCSDLTDLEWRMSFSLAEKKLINSMNHCQFLCYGLTKLFLNEVIKKFPHLNDLLCSYFMKTSVFWEISENSSDWSIQTFLFKFWNVFRRLIKWVQAGYCPNFFIPENNMFYGKLCGGKQKMLLSVLRDLYAEGYWCLLRCPSLNKHLTMIISQPYIAHMVSCNEEEYLSESYIERERLCVIIQFDSLPFPTDDVRRITSILHKTVNINTETELMMCTVKLRVNCLLQMYAESLLLSSKLPWHLTKNRKKYLTLKGAYRMQVRSKTYLFINYLNYAKCTYMSGNYHKTIDILHYIKRRLQSQPYMYEWSLDDDIIMATRQHGMTYDALIKSFLVSYVEMDIYTSIDELQLECHAQGKHTGVDDLYIPPLVFINFLLILCYTRIGDSHRRFDILEDLLILFYHDNEHHIHISDKAISWEILGICQQICGDNQAAFQSYINALDEKFNYFKEATKVRINSLYN</sequence>
<dbReference type="EMBL" id="VSWD01000012">
    <property type="protein sequence ID" value="KAK3085612.1"/>
    <property type="molecule type" value="Genomic_DNA"/>
</dbReference>
<proteinExistence type="inferred from homology"/>
<comment type="caution">
    <text evidence="11">The sequence shown here is derived from an EMBL/GenBank/DDBJ whole genome shotgun (WGS) entry which is preliminary data.</text>
</comment>
<evidence type="ECO:0000256" key="5">
    <source>
        <dbReference type="ARBA" id="ARBA00022723"/>
    </source>
</evidence>
<evidence type="ECO:0000256" key="4">
    <source>
        <dbReference type="ARBA" id="ARBA00022695"/>
    </source>
</evidence>
<dbReference type="GO" id="GO:0046872">
    <property type="term" value="F:metal ion binding"/>
    <property type="evidence" value="ECO:0007669"/>
    <property type="project" value="UniProtKB-KW"/>
</dbReference>
<dbReference type="AlphaFoldDB" id="A0AA88XQH8"/>
<dbReference type="PANTHER" id="PTHR10656:SF42">
    <property type="entry name" value="CYCLIC GMP-AMP SYNTHASE-LIKE PROTEIN-RELATED"/>
    <property type="match status" value="1"/>
</dbReference>
<feature type="domain" description="Mab-21-like nucleotidyltransferase" evidence="9">
    <location>
        <begin position="68"/>
        <end position="154"/>
    </location>
</feature>
<dbReference type="InterPro" id="IPR046903">
    <property type="entry name" value="Mab-21-like_nuc_Trfase"/>
</dbReference>
<evidence type="ECO:0000256" key="1">
    <source>
        <dbReference type="ARBA" id="ARBA00001946"/>
    </source>
</evidence>
<evidence type="ECO:0000313" key="12">
    <source>
        <dbReference type="Proteomes" id="UP001186944"/>
    </source>
</evidence>
<keyword evidence="6" id="KW-0547">Nucleotide-binding</keyword>
<evidence type="ECO:0000259" key="9">
    <source>
        <dbReference type="Pfam" id="PF03281"/>
    </source>
</evidence>
<dbReference type="Pfam" id="PF03281">
    <property type="entry name" value="Mab-21"/>
    <property type="match status" value="1"/>
</dbReference>
<dbReference type="Pfam" id="PF20266">
    <property type="entry name" value="Mab-21_C"/>
    <property type="match status" value="1"/>
</dbReference>
<evidence type="ECO:0000256" key="8">
    <source>
        <dbReference type="ARBA" id="ARBA00022842"/>
    </source>
</evidence>
<comment type="similarity">
    <text evidence="2">Belongs to the mab-21 family.</text>
</comment>
<evidence type="ECO:0000256" key="7">
    <source>
        <dbReference type="ARBA" id="ARBA00022840"/>
    </source>
</evidence>
<organism evidence="11 12">
    <name type="scientific">Pinctada imbricata</name>
    <name type="common">Atlantic pearl-oyster</name>
    <name type="synonym">Pinctada martensii</name>
    <dbReference type="NCBI Taxonomy" id="66713"/>
    <lineage>
        <taxon>Eukaryota</taxon>
        <taxon>Metazoa</taxon>
        <taxon>Spiralia</taxon>
        <taxon>Lophotrochozoa</taxon>
        <taxon>Mollusca</taxon>
        <taxon>Bivalvia</taxon>
        <taxon>Autobranchia</taxon>
        <taxon>Pteriomorphia</taxon>
        <taxon>Pterioida</taxon>
        <taxon>Pterioidea</taxon>
        <taxon>Pteriidae</taxon>
        <taxon>Pinctada</taxon>
    </lineage>
</organism>
<evidence type="ECO:0000256" key="6">
    <source>
        <dbReference type="ARBA" id="ARBA00022741"/>
    </source>
</evidence>